<evidence type="ECO:0000256" key="4">
    <source>
        <dbReference type="ARBA" id="ARBA00022989"/>
    </source>
</evidence>
<proteinExistence type="inferred from homology"/>
<dbReference type="InterPro" id="IPR002549">
    <property type="entry name" value="AI-2E-like"/>
</dbReference>
<feature type="transmembrane region" description="Helical" evidence="6">
    <location>
        <begin position="63"/>
        <end position="88"/>
    </location>
</feature>
<dbReference type="GO" id="GO:0055085">
    <property type="term" value="P:transmembrane transport"/>
    <property type="evidence" value="ECO:0007669"/>
    <property type="project" value="TreeGrafter"/>
</dbReference>
<dbReference type="EMBL" id="MHHR01000028">
    <property type="protein sequence ID" value="OGY33649.1"/>
    <property type="molecule type" value="Genomic_DNA"/>
</dbReference>
<gene>
    <name evidence="7" type="ORF">A3D99_03830</name>
</gene>
<organism evidence="7 8">
    <name type="scientific">Candidatus Andersenbacteria bacterium RIFCSPHIGHO2_12_FULL_45_11</name>
    <dbReference type="NCBI Taxonomy" id="1797281"/>
    <lineage>
        <taxon>Bacteria</taxon>
        <taxon>Candidatus Anderseniibacteriota</taxon>
    </lineage>
</organism>
<sequence length="346" mass="37033">MDKVQNTNITSSTILRVILMLLACWVLYIIRDVLLMIVAAMVIAFAMSPLVKRLQGYRVPRGVSVVIVYAALIALLSGAVTVIIPAVAQQTAELASQAPDLLTSLQNTIGTIPGVSAEQVATQLQDLLGKVGNNLSNYGGIVFQQTRSVFSGFLSVIFVFVIAFYLVIEQSALKKMFRYVVPRQHMAYVELIIDRIEYKLGRWVLGQLFLGVVVGLGVGIVLWLLGVKYALALGLVAGILEVLPVIGPLVSGVLGTLIALSQSFFLGIAALIMYVVIQQLENQILVPNIMKKATGLNPLVVLIAVLLGGRLAGFVGVILSVPITTIVSIILADFFSTASADDELAG</sequence>
<accession>A0A1G1X0W7</accession>
<comment type="caution">
    <text evidence="7">The sequence shown here is derived from an EMBL/GenBank/DDBJ whole genome shotgun (WGS) entry which is preliminary data.</text>
</comment>
<name>A0A1G1X0W7_9BACT</name>
<evidence type="ECO:0000256" key="5">
    <source>
        <dbReference type="ARBA" id="ARBA00023136"/>
    </source>
</evidence>
<comment type="similarity">
    <text evidence="2">Belongs to the autoinducer-2 exporter (AI-2E) (TC 2.A.86) family.</text>
</comment>
<keyword evidence="5 6" id="KW-0472">Membrane</keyword>
<feature type="transmembrane region" description="Helical" evidence="6">
    <location>
        <begin position="34"/>
        <end position="51"/>
    </location>
</feature>
<dbReference type="AlphaFoldDB" id="A0A1G1X0W7"/>
<dbReference type="Proteomes" id="UP000177528">
    <property type="component" value="Unassembled WGS sequence"/>
</dbReference>
<reference evidence="7 8" key="1">
    <citation type="journal article" date="2016" name="Nat. Commun.">
        <title>Thousands of microbial genomes shed light on interconnected biogeochemical processes in an aquifer system.</title>
        <authorList>
            <person name="Anantharaman K."/>
            <person name="Brown C.T."/>
            <person name="Hug L.A."/>
            <person name="Sharon I."/>
            <person name="Castelle C.J."/>
            <person name="Probst A.J."/>
            <person name="Thomas B.C."/>
            <person name="Singh A."/>
            <person name="Wilkins M.J."/>
            <person name="Karaoz U."/>
            <person name="Brodie E.L."/>
            <person name="Williams K.H."/>
            <person name="Hubbard S.S."/>
            <person name="Banfield J.F."/>
        </authorList>
    </citation>
    <scope>NUCLEOTIDE SEQUENCE [LARGE SCALE GENOMIC DNA]</scope>
</reference>
<keyword evidence="3 6" id="KW-0812">Transmembrane</keyword>
<evidence type="ECO:0000313" key="8">
    <source>
        <dbReference type="Proteomes" id="UP000177528"/>
    </source>
</evidence>
<evidence type="ECO:0000256" key="1">
    <source>
        <dbReference type="ARBA" id="ARBA00004141"/>
    </source>
</evidence>
<evidence type="ECO:0000256" key="6">
    <source>
        <dbReference type="SAM" id="Phobius"/>
    </source>
</evidence>
<evidence type="ECO:0000256" key="2">
    <source>
        <dbReference type="ARBA" id="ARBA00009773"/>
    </source>
</evidence>
<evidence type="ECO:0000256" key="3">
    <source>
        <dbReference type="ARBA" id="ARBA00022692"/>
    </source>
</evidence>
<protein>
    <recommendedName>
        <fullName evidence="9">AI-2E family transporter</fullName>
    </recommendedName>
</protein>
<dbReference type="Pfam" id="PF01594">
    <property type="entry name" value="AI-2E_transport"/>
    <property type="match status" value="1"/>
</dbReference>
<feature type="transmembrane region" description="Helical" evidence="6">
    <location>
        <begin position="7"/>
        <end position="28"/>
    </location>
</feature>
<keyword evidence="4 6" id="KW-1133">Transmembrane helix</keyword>
<evidence type="ECO:0008006" key="9">
    <source>
        <dbReference type="Google" id="ProtNLM"/>
    </source>
</evidence>
<feature type="transmembrane region" description="Helical" evidence="6">
    <location>
        <begin position="203"/>
        <end position="225"/>
    </location>
</feature>
<evidence type="ECO:0000313" key="7">
    <source>
        <dbReference type="EMBL" id="OGY33649.1"/>
    </source>
</evidence>
<comment type="subcellular location">
    <subcellularLocation>
        <location evidence="1">Membrane</location>
        <topology evidence="1">Multi-pass membrane protein</topology>
    </subcellularLocation>
</comment>
<feature type="transmembrane region" description="Helical" evidence="6">
    <location>
        <begin position="257"/>
        <end position="277"/>
    </location>
</feature>
<feature type="transmembrane region" description="Helical" evidence="6">
    <location>
        <begin position="149"/>
        <end position="168"/>
    </location>
</feature>
<dbReference type="GO" id="GO:0016020">
    <property type="term" value="C:membrane"/>
    <property type="evidence" value="ECO:0007669"/>
    <property type="project" value="UniProtKB-SubCell"/>
</dbReference>
<dbReference type="PANTHER" id="PTHR21716:SF62">
    <property type="entry name" value="TRANSPORT PROTEIN YDBI-RELATED"/>
    <property type="match status" value="1"/>
</dbReference>
<dbReference type="PANTHER" id="PTHR21716">
    <property type="entry name" value="TRANSMEMBRANE PROTEIN"/>
    <property type="match status" value="1"/>
</dbReference>
<feature type="transmembrane region" description="Helical" evidence="6">
    <location>
        <begin position="231"/>
        <end position="250"/>
    </location>
</feature>